<proteinExistence type="predicted"/>
<dbReference type="AlphaFoldDB" id="A0A286SFN9"/>
<reference evidence="1" key="1">
    <citation type="journal article" date="2017" name="Appl. Environ. Microbiol.">
        <title>Parallel evolution of two clades of a major Atlantic endemic Vibrio parahaemolyticus pathogen lineage by independent acquisition of related pathogenicity islands.</title>
        <authorList>
            <person name="Xu F."/>
            <person name="Gonzalez-Escalona N."/>
            <person name="Drees K.P."/>
            <person name="Sebra R.P."/>
            <person name="Cooper V.S."/>
            <person name="Jones S.H."/>
            <person name="Whistler C.A."/>
        </authorList>
    </citation>
    <scope>NUCLEOTIDE SEQUENCE</scope>
    <source>
        <strain evidence="1">MAVP-R</strain>
    </source>
</reference>
<gene>
    <name evidence="1" type="ORF">MAVP-R_00008</name>
</gene>
<name>A0A286SFN9_VIBPH</name>
<sequence length="243" mass="28052">MSLEESSYIWKIKMSRTTHRPKKLSSNHVGLIRYNATIKQVRLRVELLNQFIRDVMPEGFTAHKSLKALLAYKDEEKGIEPRSYPAIYNKKAVLVTDIDPSNNERANEVVDCKNYLKDKIEKLKSKLESDNLNNNTQNLHDTKPKAKTKAELKATIKKNAVIVNSLAQELLRQRAANQHLVKLLHERDKGGRSLREYYTKHQQSLCAYRETIVPEINDLINELIEISKEINSVTNDDNVTPFK</sequence>
<dbReference type="EMBL" id="MF066644">
    <property type="protein sequence ID" value="ATA65924.1"/>
    <property type="molecule type" value="Genomic_DNA"/>
</dbReference>
<accession>A0A286SFN9</accession>
<evidence type="ECO:0000313" key="1">
    <source>
        <dbReference type="EMBL" id="ATA65924.1"/>
    </source>
</evidence>
<protein>
    <submittedName>
        <fullName evidence="1">Uncharacterized protein</fullName>
    </submittedName>
</protein>
<organism evidence="1">
    <name type="scientific">Vibrio parahaemolyticus</name>
    <dbReference type="NCBI Taxonomy" id="670"/>
    <lineage>
        <taxon>Bacteria</taxon>
        <taxon>Pseudomonadati</taxon>
        <taxon>Pseudomonadota</taxon>
        <taxon>Gammaproteobacteria</taxon>
        <taxon>Vibrionales</taxon>
        <taxon>Vibrionaceae</taxon>
        <taxon>Vibrio</taxon>
    </lineage>
</organism>